<dbReference type="Gene3D" id="3.40.50.1000">
    <property type="entry name" value="HAD superfamily/HAD-like"/>
    <property type="match status" value="1"/>
</dbReference>
<feature type="active site" description="Proton donor" evidence="1">
    <location>
        <position position="9"/>
    </location>
</feature>
<dbReference type="InterPro" id="IPR023214">
    <property type="entry name" value="HAD_sf"/>
</dbReference>
<dbReference type="GO" id="GO:0008253">
    <property type="term" value="F:5'-nucleotidase activity"/>
    <property type="evidence" value="ECO:0007669"/>
    <property type="project" value="InterPro"/>
</dbReference>
<proteinExistence type="predicted"/>
<evidence type="ECO:0000313" key="3">
    <source>
        <dbReference type="Proteomes" id="UP000232710"/>
    </source>
</evidence>
<dbReference type="GO" id="GO:0009264">
    <property type="term" value="P:deoxyribonucleotide catabolic process"/>
    <property type="evidence" value="ECO:0007669"/>
    <property type="project" value="InterPro"/>
</dbReference>
<sequence>MARIAIDVDEVLVNFLYPMARSRRLGKPNKLKYNYVYREIFDITEEESQEFVKEFYNSQSFRNLKPITGSQNAMKWLRQRSQKMYVVTGRQDVAREQTETWIETYFPGIFNDVILTNSYTPHEVKKVDICRALNLGMIIDDNKAICDECLDNGVRAINFIGEEVYPWCEESDIMLKGWKTFYSDI</sequence>
<dbReference type="Proteomes" id="UP000232710">
    <property type="component" value="Segment"/>
</dbReference>
<evidence type="ECO:0000256" key="1">
    <source>
        <dbReference type="PIRSR" id="PIRSR610708-1"/>
    </source>
</evidence>
<dbReference type="InterPro" id="IPR036412">
    <property type="entry name" value="HAD-like_sf"/>
</dbReference>
<organism evidence="2 3">
    <name type="scientific">Micromonas pusilla virus SP1</name>
    <name type="common">MpV-SP1</name>
    <dbReference type="NCBI Taxonomy" id="373996"/>
    <lineage>
        <taxon>Viruses</taxon>
        <taxon>Varidnaviria</taxon>
        <taxon>Bamfordvirae</taxon>
        <taxon>Nucleocytoviricota</taxon>
        <taxon>Megaviricetes</taxon>
        <taxon>Algavirales</taxon>
        <taxon>Phycodnaviridae</taxon>
        <taxon>Prasinovirus</taxon>
        <taxon>Prasinovirus micromonas</taxon>
    </lineage>
</organism>
<protein>
    <recommendedName>
        <fullName evidence="4">Nucleotidase</fullName>
    </recommendedName>
</protein>
<dbReference type="InterPro" id="IPR052419">
    <property type="entry name" value="5_3-deoxyribonucleotidase-like"/>
</dbReference>
<reference evidence="2 3" key="1">
    <citation type="submission" date="2010-12" db="EMBL/GenBank/DDBJ databases">
        <title>The Genome Sequence of Micromonas pusilla virus SP1.</title>
        <authorList>
            <consortium name="The Broad Institute Genome Sequencing Platform"/>
            <person name="Henn M.R."/>
            <person name="Suttle C."/>
            <person name="Winget D."/>
            <person name="Chan A."/>
            <person name="Levin J."/>
            <person name="Malboeuf C."/>
            <person name="Casali M."/>
            <person name="Russ C."/>
            <person name="Lennon N."/>
            <person name="Chapman S.B."/>
            <person name="Erlich R."/>
            <person name="Young S.K."/>
            <person name="Yandava C."/>
            <person name="Zeng Q."/>
            <person name="Alvarado L."/>
            <person name="Anderson S."/>
            <person name="Berlin A."/>
            <person name="Chen Z."/>
            <person name="Freedman E."/>
            <person name="Gellesch M."/>
            <person name="Goldberg J."/>
            <person name="Green L."/>
            <person name="Griggs A."/>
            <person name="Gujja S."/>
            <person name="Heilman E.R."/>
            <person name="Heiman D."/>
            <person name="Hollinger A."/>
            <person name="Howarth C."/>
            <person name="Larson L."/>
            <person name="Mehta T."/>
            <person name="Pearson M."/>
            <person name="Roberts A."/>
            <person name="Ryan E."/>
            <person name="Saif S."/>
            <person name="Shea T."/>
            <person name="Shenoy N."/>
            <person name="Sisk P."/>
            <person name="Stolte C."/>
            <person name="Sykes S."/>
            <person name="White J."/>
            <person name="Haas B."/>
            <person name="Nusbaum C."/>
            <person name="Birren B."/>
        </authorList>
    </citation>
    <scope>NUCLEOTIDE SEQUENCE [LARGE SCALE GENOMIC DNA]</scope>
    <source>
        <strain evidence="2 3">SP1</strain>
    </source>
</reference>
<name>G9E675_MPSP1</name>
<keyword evidence="3" id="KW-1185">Reference proteome</keyword>
<feature type="active site" description="Nucleophile" evidence="1">
    <location>
        <position position="7"/>
    </location>
</feature>
<dbReference type="Pfam" id="PF06941">
    <property type="entry name" value="NT5C"/>
    <property type="match status" value="1"/>
</dbReference>
<dbReference type="SUPFAM" id="SSF56784">
    <property type="entry name" value="HAD-like"/>
    <property type="match status" value="1"/>
</dbReference>
<evidence type="ECO:0008006" key="4">
    <source>
        <dbReference type="Google" id="ProtNLM"/>
    </source>
</evidence>
<evidence type="ECO:0000313" key="2">
    <source>
        <dbReference type="EMBL" id="AET84902.1"/>
    </source>
</evidence>
<dbReference type="InterPro" id="IPR010708">
    <property type="entry name" value="5'(3')-deoxyribonucleotidase"/>
</dbReference>
<organismHost>
    <name type="scientific">Micromonas pusilla</name>
    <name type="common">Picoplanktonic green alga</name>
    <name type="synonym">Chromulina pusilla</name>
    <dbReference type="NCBI Taxonomy" id="38833"/>
</organismHost>
<dbReference type="EMBL" id="JF974320">
    <property type="protein sequence ID" value="AET84902.1"/>
    <property type="molecule type" value="Genomic_DNA"/>
</dbReference>
<dbReference type="PANTHER" id="PTHR35134:SF2">
    <property type="entry name" value="NUCLEOTIDASE YQFW-RELATED"/>
    <property type="match status" value="1"/>
</dbReference>
<gene>
    <name evidence="2" type="ORF">MPXG_00104</name>
</gene>
<accession>G9E675</accession>
<dbReference type="PANTHER" id="PTHR35134">
    <property type="entry name" value="NUCLEOTIDASE YQFW-RELATED"/>
    <property type="match status" value="1"/>
</dbReference>